<dbReference type="Proteomes" id="UP001320876">
    <property type="component" value="Unassembled WGS sequence"/>
</dbReference>
<dbReference type="RefSeq" id="WP_264488579.1">
    <property type="nucleotide sequence ID" value="NZ_JAPDDT010000008.1"/>
</dbReference>
<evidence type="ECO:0000313" key="2">
    <source>
        <dbReference type="Proteomes" id="UP001320876"/>
    </source>
</evidence>
<dbReference type="EMBL" id="JAPDDT010000008">
    <property type="protein sequence ID" value="MCW1924472.1"/>
    <property type="molecule type" value="Genomic_DNA"/>
</dbReference>
<comment type="caution">
    <text evidence="1">The sequence shown here is derived from an EMBL/GenBank/DDBJ whole genome shotgun (WGS) entry which is preliminary data.</text>
</comment>
<proteinExistence type="predicted"/>
<protein>
    <submittedName>
        <fullName evidence="1">Uncharacterized protein</fullName>
    </submittedName>
</protein>
<gene>
    <name evidence="1" type="ORF">OKA05_18035</name>
</gene>
<keyword evidence="2" id="KW-1185">Reference proteome</keyword>
<accession>A0ABT3GLS9</accession>
<reference evidence="1 2" key="1">
    <citation type="submission" date="2022-10" db="EMBL/GenBank/DDBJ databases">
        <title>Luteolibacter arcticus strain CCTCC AB 2014275, whole genome shotgun sequencing project.</title>
        <authorList>
            <person name="Zhao G."/>
            <person name="Shen L."/>
        </authorList>
    </citation>
    <scope>NUCLEOTIDE SEQUENCE [LARGE SCALE GENOMIC DNA]</scope>
    <source>
        <strain evidence="1 2">CCTCC AB 2014275</strain>
    </source>
</reference>
<name>A0ABT3GLS9_9BACT</name>
<organism evidence="1 2">
    <name type="scientific">Luteolibacter arcticus</name>
    <dbReference type="NCBI Taxonomy" id="1581411"/>
    <lineage>
        <taxon>Bacteria</taxon>
        <taxon>Pseudomonadati</taxon>
        <taxon>Verrucomicrobiota</taxon>
        <taxon>Verrucomicrobiia</taxon>
        <taxon>Verrucomicrobiales</taxon>
        <taxon>Verrucomicrobiaceae</taxon>
        <taxon>Luteolibacter</taxon>
    </lineage>
</organism>
<evidence type="ECO:0000313" key="1">
    <source>
        <dbReference type="EMBL" id="MCW1924472.1"/>
    </source>
</evidence>
<sequence>MELEQIGVSGDNADPDNDGIVILLEFAFNLAPKTASQVGMPVGAVQNIGGSNYLTLTFRRQLAAPELTYTPQTNGMLPGSWMGDAVLVGTPVSNGDGTETVTYRDSVASIAATHRFMHVLVSLAP</sequence>